<dbReference type="Pfam" id="PF07980">
    <property type="entry name" value="SusD_RagB"/>
    <property type="match status" value="2"/>
</dbReference>
<feature type="domain" description="SusD-like N-terminal" evidence="7">
    <location>
        <begin position="19"/>
        <end position="217"/>
    </location>
</feature>
<evidence type="ECO:0000313" key="9">
    <source>
        <dbReference type="Proteomes" id="UP001597440"/>
    </source>
</evidence>
<organism evidence="8 9">
    <name type="scientific">Sphingobacterium tabacisoli</name>
    <dbReference type="NCBI Taxonomy" id="2044855"/>
    <lineage>
        <taxon>Bacteria</taxon>
        <taxon>Pseudomonadati</taxon>
        <taxon>Bacteroidota</taxon>
        <taxon>Sphingobacteriia</taxon>
        <taxon>Sphingobacteriales</taxon>
        <taxon>Sphingobacteriaceae</taxon>
        <taxon>Sphingobacterium</taxon>
    </lineage>
</organism>
<dbReference type="EMBL" id="JBHULD010000014">
    <property type="protein sequence ID" value="MFD2555713.1"/>
    <property type="molecule type" value="Genomic_DNA"/>
</dbReference>
<comment type="caution">
    <text evidence="8">The sequence shown here is derived from an EMBL/GenBank/DDBJ whole genome shotgun (WGS) entry which is preliminary data.</text>
</comment>
<keyword evidence="4" id="KW-0472">Membrane</keyword>
<keyword evidence="9" id="KW-1185">Reference proteome</keyword>
<comment type="subcellular location">
    <subcellularLocation>
        <location evidence="1">Cell outer membrane</location>
    </subcellularLocation>
</comment>
<dbReference type="Proteomes" id="UP001597440">
    <property type="component" value="Unassembled WGS sequence"/>
</dbReference>
<name>A0ABW5L4L5_9SPHI</name>
<keyword evidence="3" id="KW-0732">Signal</keyword>
<accession>A0ABW5L4L5</accession>
<feature type="domain" description="RagB/SusD" evidence="6">
    <location>
        <begin position="500"/>
        <end position="601"/>
    </location>
</feature>
<evidence type="ECO:0000259" key="7">
    <source>
        <dbReference type="Pfam" id="PF14322"/>
    </source>
</evidence>
<sequence length="601" mass="66868">MKAKYNVVFFLFLFTSCNFLEIEPKTFVPLENFYETEEQMEQAITAVYDVLGKSHLYRYGQVVLFATEADEGFYASSGQVNGPSVYNINPSTADVKTLWSQLYEGIDRANVVLKYIDKPKMNDEKRAKIKGEALFLRAYFYFMLVQYWQDVPVKLTPSDDFGELAFDRPATPMKDVYTLITTDMEESEKMVPGITELGYSGRVNKSAVRAILARVYLHWAGYPLKNTEKYEDVIYWSKMLIDDPVHVLNPSYSDVFKNMAQDQYDIAESIFEVEFSSHGAGNIELGLIGSYIGITNNNPTIGAAYGFIATQPRLYKLYDEGDLRRDRVIANFSYPSAASTAVTFHSASTIYGRKVGKWRRSEETSLPKLAQFTPTNFPIIRYSDVLLMYAEALNNTQPGADAPQDAIDAVNEVRMRAWATGVKNIQVVNGGSGYTSAPVVTISGGGGVGAVATAVVANGIVTSISFPQDELTGYKMGTGYASIPIVTLSGGGGSGAKAIAQIHKKEDGKIGAMSKEKFKELIMAERSRELCFEGLRKFDLIRWNIFIETLKDVKAEIDAFAPANYKYASLAFTNVEEKHRRLPYPAAELALNKALKQITGY</sequence>
<dbReference type="SUPFAM" id="SSF48452">
    <property type="entry name" value="TPR-like"/>
    <property type="match status" value="1"/>
</dbReference>
<evidence type="ECO:0000256" key="4">
    <source>
        <dbReference type="ARBA" id="ARBA00023136"/>
    </source>
</evidence>
<dbReference type="InterPro" id="IPR033985">
    <property type="entry name" value="SusD-like_N"/>
</dbReference>
<dbReference type="Gene3D" id="1.25.40.390">
    <property type="match status" value="1"/>
</dbReference>
<evidence type="ECO:0000256" key="1">
    <source>
        <dbReference type="ARBA" id="ARBA00004442"/>
    </source>
</evidence>
<evidence type="ECO:0000313" key="8">
    <source>
        <dbReference type="EMBL" id="MFD2555713.1"/>
    </source>
</evidence>
<proteinExistence type="inferred from homology"/>
<feature type="domain" description="RagB/SusD" evidence="6">
    <location>
        <begin position="336"/>
        <end position="422"/>
    </location>
</feature>
<comment type="similarity">
    <text evidence="2">Belongs to the SusD family.</text>
</comment>
<evidence type="ECO:0000259" key="6">
    <source>
        <dbReference type="Pfam" id="PF07980"/>
    </source>
</evidence>
<dbReference type="PROSITE" id="PS51257">
    <property type="entry name" value="PROKAR_LIPOPROTEIN"/>
    <property type="match status" value="1"/>
</dbReference>
<protein>
    <submittedName>
        <fullName evidence="8">RagB/SusD family nutrient uptake outer membrane protein</fullName>
    </submittedName>
</protein>
<evidence type="ECO:0000256" key="3">
    <source>
        <dbReference type="ARBA" id="ARBA00022729"/>
    </source>
</evidence>
<keyword evidence="5" id="KW-0998">Cell outer membrane</keyword>
<dbReference type="InterPro" id="IPR011990">
    <property type="entry name" value="TPR-like_helical_dom_sf"/>
</dbReference>
<evidence type="ECO:0000256" key="5">
    <source>
        <dbReference type="ARBA" id="ARBA00023237"/>
    </source>
</evidence>
<gene>
    <name evidence="8" type="ORF">ACFSQW_15030</name>
</gene>
<dbReference type="InterPro" id="IPR012944">
    <property type="entry name" value="SusD_RagB_dom"/>
</dbReference>
<evidence type="ECO:0000256" key="2">
    <source>
        <dbReference type="ARBA" id="ARBA00006275"/>
    </source>
</evidence>
<dbReference type="RefSeq" id="WP_210354019.1">
    <property type="nucleotide sequence ID" value="NZ_JAEQMU010000001.1"/>
</dbReference>
<reference evidence="9" key="1">
    <citation type="journal article" date="2019" name="Int. J. Syst. Evol. Microbiol.">
        <title>The Global Catalogue of Microorganisms (GCM) 10K type strain sequencing project: providing services to taxonomists for standard genome sequencing and annotation.</title>
        <authorList>
            <consortium name="The Broad Institute Genomics Platform"/>
            <consortium name="The Broad Institute Genome Sequencing Center for Infectious Disease"/>
            <person name="Wu L."/>
            <person name="Ma J."/>
        </authorList>
    </citation>
    <scope>NUCLEOTIDE SEQUENCE [LARGE SCALE GENOMIC DNA]</scope>
    <source>
        <strain evidence="9">KCTC 52298</strain>
    </source>
</reference>
<dbReference type="Pfam" id="PF14322">
    <property type="entry name" value="SusD-like_3"/>
    <property type="match status" value="1"/>
</dbReference>